<dbReference type="AlphaFoldDB" id="A0A8H5BWC6"/>
<sequence>MTRRSLARGANSWPREAEATFTRRGSSASQQDRPLVGVLINEGRVDYNMPTAIFFSFDLLGSELTPWPKCDSKFKGYIRLPSEDHFQLSPPDYLLSPTSGSFFYLSCDLCCFIIKTIRHAVGRNTLRVFLLELQNASSRRIIIKSLAKAGTLARLSQCGKLYAPLESSRAGEGDSSAFHLRRGRASTVVALLSG</sequence>
<reference evidence="2 3" key="1">
    <citation type="journal article" date="2020" name="ISME J.">
        <title>Uncovering the hidden diversity of litter-decomposition mechanisms in mushroom-forming fungi.</title>
        <authorList>
            <person name="Floudas D."/>
            <person name="Bentzer J."/>
            <person name="Ahren D."/>
            <person name="Johansson T."/>
            <person name="Persson P."/>
            <person name="Tunlid A."/>
        </authorList>
    </citation>
    <scope>NUCLEOTIDE SEQUENCE [LARGE SCALE GENOMIC DNA]</scope>
    <source>
        <strain evidence="2 3">CBS 175.51</strain>
    </source>
</reference>
<proteinExistence type="predicted"/>
<name>A0A8H5BWC6_9AGAR</name>
<gene>
    <name evidence="2" type="ORF">D9611_010554</name>
</gene>
<feature type="region of interest" description="Disordered" evidence="1">
    <location>
        <begin position="1"/>
        <end position="28"/>
    </location>
</feature>
<organism evidence="2 3">
    <name type="scientific">Ephemerocybe angulata</name>
    <dbReference type="NCBI Taxonomy" id="980116"/>
    <lineage>
        <taxon>Eukaryota</taxon>
        <taxon>Fungi</taxon>
        <taxon>Dikarya</taxon>
        <taxon>Basidiomycota</taxon>
        <taxon>Agaricomycotina</taxon>
        <taxon>Agaricomycetes</taxon>
        <taxon>Agaricomycetidae</taxon>
        <taxon>Agaricales</taxon>
        <taxon>Agaricineae</taxon>
        <taxon>Psathyrellaceae</taxon>
        <taxon>Ephemerocybe</taxon>
    </lineage>
</organism>
<protein>
    <submittedName>
        <fullName evidence="2">Uncharacterized protein</fullName>
    </submittedName>
</protein>
<comment type="caution">
    <text evidence="2">The sequence shown here is derived from an EMBL/GenBank/DDBJ whole genome shotgun (WGS) entry which is preliminary data.</text>
</comment>
<accession>A0A8H5BWC6</accession>
<evidence type="ECO:0000256" key="1">
    <source>
        <dbReference type="SAM" id="MobiDB-lite"/>
    </source>
</evidence>
<dbReference type="Proteomes" id="UP000541558">
    <property type="component" value="Unassembled WGS sequence"/>
</dbReference>
<evidence type="ECO:0000313" key="2">
    <source>
        <dbReference type="EMBL" id="KAF5330211.1"/>
    </source>
</evidence>
<evidence type="ECO:0000313" key="3">
    <source>
        <dbReference type="Proteomes" id="UP000541558"/>
    </source>
</evidence>
<keyword evidence="3" id="KW-1185">Reference proteome</keyword>
<dbReference type="EMBL" id="JAACJK010000116">
    <property type="protein sequence ID" value="KAF5330211.1"/>
    <property type="molecule type" value="Genomic_DNA"/>
</dbReference>